<keyword evidence="1" id="KW-1133">Transmembrane helix</keyword>
<dbReference type="RefSeq" id="WP_052414989.1">
    <property type="nucleotide sequence ID" value="NZ_BBNR01000010.1"/>
</dbReference>
<dbReference type="AlphaFoldDB" id="A0A090WV98"/>
<dbReference type="STRING" id="504487.JCM19538_1144"/>
<keyword evidence="1" id="KW-0472">Membrane</keyword>
<organism evidence="3 5">
    <name type="scientific">Jejuia pallidilutea</name>
    <dbReference type="NCBI Taxonomy" id="504487"/>
    <lineage>
        <taxon>Bacteria</taxon>
        <taxon>Pseudomonadati</taxon>
        <taxon>Bacteroidota</taxon>
        <taxon>Flavobacteriia</taxon>
        <taxon>Flavobacteriales</taxon>
        <taxon>Flavobacteriaceae</taxon>
        <taxon>Jejuia</taxon>
    </lineage>
</organism>
<accession>A0A090WV98</accession>
<evidence type="ECO:0000313" key="3">
    <source>
        <dbReference type="EMBL" id="GAL71317.1"/>
    </source>
</evidence>
<evidence type="ECO:0000313" key="4">
    <source>
        <dbReference type="EMBL" id="GAL88709.1"/>
    </source>
</evidence>
<feature type="transmembrane region" description="Helical" evidence="1">
    <location>
        <begin position="259"/>
        <end position="281"/>
    </location>
</feature>
<dbReference type="Proteomes" id="UP000029641">
    <property type="component" value="Unassembled WGS sequence"/>
</dbReference>
<proteinExistence type="predicted"/>
<protein>
    <submittedName>
        <fullName evidence="3">Uncharacterized protein</fullName>
    </submittedName>
</protein>
<keyword evidence="6" id="KW-1185">Reference proteome</keyword>
<evidence type="ECO:0000313" key="6">
    <source>
        <dbReference type="Proteomes" id="UP000030184"/>
    </source>
</evidence>
<dbReference type="EMBL" id="BBNS01000011">
    <property type="protein sequence ID" value="GAL71317.1"/>
    <property type="molecule type" value="Genomic_DNA"/>
</dbReference>
<keyword evidence="1" id="KW-0812">Transmembrane</keyword>
<dbReference type="eggNOG" id="ENOG5032UGW">
    <property type="taxonomic scope" value="Bacteria"/>
</dbReference>
<name>A0A090WV98_9FLAO</name>
<dbReference type="Proteomes" id="UP000029646">
    <property type="component" value="Unassembled WGS sequence"/>
</dbReference>
<evidence type="ECO:0000313" key="2">
    <source>
        <dbReference type="EMBL" id="GAL67517.1"/>
    </source>
</evidence>
<dbReference type="OrthoDB" id="7867880at2"/>
<evidence type="ECO:0000313" key="5">
    <source>
        <dbReference type="Proteomes" id="UP000029646"/>
    </source>
</evidence>
<dbReference type="EMBL" id="BBNR01000010">
    <property type="protein sequence ID" value="GAL67517.1"/>
    <property type="molecule type" value="Genomic_DNA"/>
</dbReference>
<dbReference type="EMBL" id="BBNY01000004">
    <property type="protein sequence ID" value="GAL88709.1"/>
    <property type="molecule type" value="Genomic_DNA"/>
</dbReference>
<dbReference type="Proteomes" id="UP000030184">
    <property type="component" value="Unassembled WGS sequence"/>
</dbReference>
<reference evidence="6" key="1">
    <citation type="journal article" date="2014" name="Genome Announc.">
        <title>Draft Genome Sequence of Marine Flavobacterium Jejuia pallidilutea Strain 11shimoA1 and Pigmentation Mutants.</title>
        <authorList>
            <person name="Takatani N."/>
            <person name="Nakanishi M."/>
            <person name="Meirelles P."/>
            <person name="Mino S."/>
            <person name="Suda W."/>
            <person name="Oshima K."/>
            <person name="Hattori M."/>
            <person name="Ohkuma M."/>
            <person name="Hosokawa M."/>
            <person name="Miyashita K."/>
            <person name="Thompson F.L."/>
            <person name="Niwa A."/>
            <person name="Sawabe T."/>
            <person name="Sawabe T."/>
        </authorList>
    </citation>
    <scope>NUCLEOTIDE SEQUENCE [LARGE SCALE GENOMIC DNA]</scope>
    <source>
        <strain evidence="6">JCM 19538</strain>
    </source>
</reference>
<gene>
    <name evidence="2" type="ORF">JCM19301_490</name>
    <name evidence="3" type="ORF">JCM19302_994</name>
    <name evidence="4" type="ORF">JCM19538_1144</name>
</gene>
<comment type="caution">
    <text evidence="3">The sequence shown here is derived from an EMBL/GenBank/DDBJ whole genome shotgun (WGS) entry which is preliminary data.</text>
</comment>
<sequence length="294" mass="34296">METVDNFIFQIDDPDVKAIYTNAKNFKVKFHEGDKVQKDLCAIYFSSNELYYPNTSKAFQNSILVKDKFEWQRNFFDNAHKHIFIRDVQKQWYIEGISATHNSPDKLLKLLKELTQGYKIFTLGSSAGGYAAMLYGGLLKAERVYAFNAQLNLNVVVQSSNAITNPLLFKYKDSERAKFFRIDNFITEDEDTNYFYFQSSKSVIDINQYEAFHKKDKILRIVFKTSNHGFPFLRHNLKHVLSLDKAKLITLSKKQYHPVVFAASIDGWPTTIYTVITAILNRFKKKLKEKRAKF</sequence>
<evidence type="ECO:0000256" key="1">
    <source>
        <dbReference type="SAM" id="Phobius"/>
    </source>
</evidence>